<keyword evidence="3" id="KW-1185">Reference proteome</keyword>
<accession>A0ABN9PCK2</accession>
<proteinExistence type="predicted"/>
<sequence length="223" mass="24365">MPAGSGRLGKGVSRNFQPNMLGQHTIPSLVAPQGEPDQDPLNHAVECEVQQQGAHPFGAHPDRYDNLVPISKSNFYLGASTFHKNCLPVKFRRTLLEAMASNLFPMHRSCETPEIVIDALLFIGTRLTPHFKIKNFGNDLNKGLVRSKLHAQSKLVLQHDVERKSALMGRLVMFTAISKALDLGYPECYGDVAPPLPPPAQPPPVAAAEDDAPERISDDDGSD</sequence>
<comment type="caution">
    <text evidence="2">The sequence shown here is derived from an EMBL/GenBank/DDBJ whole genome shotgun (WGS) entry which is preliminary data.</text>
</comment>
<evidence type="ECO:0000313" key="2">
    <source>
        <dbReference type="EMBL" id="CAK0789703.1"/>
    </source>
</evidence>
<feature type="region of interest" description="Disordered" evidence="1">
    <location>
        <begin position="192"/>
        <end position="223"/>
    </location>
</feature>
<name>A0ABN9PCK2_9DINO</name>
<evidence type="ECO:0000256" key="1">
    <source>
        <dbReference type="SAM" id="MobiDB-lite"/>
    </source>
</evidence>
<organism evidence="2 3">
    <name type="scientific">Prorocentrum cordatum</name>
    <dbReference type="NCBI Taxonomy" id="2364126"/>
    <lineage>
        <taxon>Eukaryota</taxon>
        <taxon>Sar</taxon>
        <taxon>Alveolata</taxon>
        <taxon>Dinophyceae</taxon>
        <taxon>Prorocentrales</taxon>
        <taxon>Prorocentraceae</taxon>
        <taxon>Prorocentrum</taxon>
    </lineage>
</organism>
<protein>
    <submittedName>
        <fullName evidence="2">Uncharacterized protein</fullName>
    </submittedName>
</protein>
<feature type="compositionally biased region" description="Basic and acidic residues" evidence="1">
    <location>
        <begin position="213"/>
        <end position="223"/>
    </location>
</feature>
<dbReference type="EMBL" id="CAUYUJ010000287">
    <property type="protein sequence ID" value="CAK0789703.1"/>
    <property type="molecule type" value="Genomic_DNA"/>
</dbReference>
<evidence type="ECO:0000313" key="3">
    <source>
        <dbReference type="Proteomes" id="UP001189429"/>
    </source>
</evidence>
<feature type="compositionally biased region" description="Pro residues" evidence="1">
    <location>
        <begin position="194"/>
        <end position="205"/>
    </location>
</feature>
<reference evidence="2" key="1">
    <citation type="submission" date="2023-10" db="EMBL/GenBank/DDBJ databases">
        <authorList>
            <person name="Chen Y."/>
            <person name="Shah S."/>
            <person name="Dougan E. K."/>
            <person name="Thang M."/>
            <person name="Chan C."/>
        </authorList>
    </citation>
    <scope>NUCLEOTIDE SEQUENCE [LARGE SCALE GENOMIC DNA]</scope>
</reference>
<dbReference type="Proteomes" id="UP001189429">
    <property type="component" value="Unassembled WGS sequence"/>
</dbReference>
<gene>
    <name evidence="2" type="ORF">PCOR1329_LOCUS1200</name>
</gene>